<dbReference type="Proteomes" id="UP000250123">
    <property type="component" value="Chromosome SHEWBE"/>
</dbReference>
<evidence type="ECO:0000256" key="1">
    <source>
        <dbReference type="SAM" id="MobiDB-lite"/>
    </source>
</evidence>
<organism evidence="3 4">
    <name type="scientific">Shewanella benthica</name>
    <dbReference type="NCBI Taxonomy" id="43661"/>
    <lineage>
        <taxon>Bacteria</taxon>
        <taxon>Pseudomonadati</taxon>
        <taxon>Pseudomonadota</taxon>
        <taxon>Gammaproteobacteria</taxon>
        <taxon>Alteromonadales</taxon>
        <taxon>Shewanellaceae</taxon>
        <taxon>Shewanella</taxon>
    </lineage>
</organism>
<gene>
    <name evidence="3" type="ORF">SHEWBE_0714</name>
</gene>
<protein>
    <recommendedName>
        <fullName evidence="5">Secreted protein</fullName>
    </recommendedName>
</protein>
<feature type="signal peptide" evidence="2">
    <location>
        <begin position="1"/>
        <end position="34"/>
    </location>
</feature>
<proteinExistence type="predicted"/>
<sequence length="179" mass="20267">MSLFNIHKHVARQHWLVKPIGLLLILLVNSPCQANDSNLLTNADAPPLGIGVALDSEGKPIAMPTAGSALEYQPPQLHTSKKSKRKKSKPTKRAHKKSANTRSRKQKLASRAHVANDPGCRWLDKRMDKLERSLSYAGNQTSYGFHRDELKIRHREWLCMKCGAEGPNQREHDSCQYRR</sequence>
<evidence type="ECO:0000313" key="3">
    <source>
        <dbReference type="EMBL" id="SQH74691.1"/>
    </source>
</evidence>
<feature type="chain" id="PRO_5016324198" description="Secreted protein" evidence="2">
    <location>
        <begin position="35"/>
        <end position="179"/>
    </location>
</feature>
<dbReference type="AlphaFoldDB" id="A0A330LXS5"/>
<reference evidence="4" key="1">
    <citation type="submission" date="2018-06" db="EMBL/GenBank/DDBJ databases">
        <authorList>
            <person name="Cea G.-C."/>
            <person name="William W."/>
        </authorList>
    </citation>
    <scope>NUCLEOTIDE SEQUENCE [LARGE SCALE GENOMIC DNA]</scope>
    <source>
        <strain evidence="4">DB21MT-2</strain>
    </source>
</reference>
<evidence type="ECO:0000313" key="4">
    <source>
        <dbReference type="Proteomes" id="UP000250123"/>
    </source>
</evidence>
<dbReference type="OrthoDB" id="6272327at2"/>
<feature type="region of interest" description="Disordered" evidence="1">
    <location>
        <begin position="66"/>
        <end position="114"/>
    </location>
</feature>
<accession>A0A330LXS5</accession>
<dbReference type="KEGG" id="sbk:SHEWBE_0714"/>
<evidence type="ECO:0000256" key="2">
    <source>
        <dbReference type="SAM" id="SignalP"/>
    </source>
</evidence>
<dbReference type="EMBL" id="LS483452">
    <property type="protein sequence ID" value="SQH74691.1"/>
    <property type="molecule type" value="Genomic_DNA"/>
</dbReference>
<keyword evidence="2" id="KW-0732">Signal</keyword>
<feature type="compositionally biased region" description="Basic residues" evidence="1">
    <location>
        <begin position="79"/>
        <end position="110"/>
    </location>
</feature>
<evidence type="ECO:0008006" key="5">
    <source>
        <dbReference type="Google" id="ProtNLM"/>
    </source>
</evidence>
<name>A0A330LXS5_9GAMM</name>
<dbReference type="RefSeq" id="WP_112351479.1">
    <property type="nucleotide sequence ID" value="NZ_LS483452.1"/>
</dbReference>